<evidence type="ECO:0000256" key="2">
    <source>
        <dbReference type="PROSITE-ProRule" id="PRU00335"/>
    </source>
</evidence>
<keyword evidence="5" id="KW-1185">Reference proteome</keyword>
<dbReference type="Proteomes" id="UP000682843">
    <property type="component" value="Chromosome"/>
</dbReference>
<name>A0ABX8A9C2_9BRAD</name>
<dbReference type="PROSITE" id="PS50977">
    <property type="entry name" value="HTH_TETR_2"/>
    <property type="match status" value="1"/>
</dbReference>
<reference evidence="4 5" key="1">
    <citation type="submission" date="2019-02" db="EMBL/GenBank/DDBJ databases">
        <title>Emended description of the genus Rhodopseudomonas and description of Rhodopseudomonas albus sp. nov., a non-phototrophic, heavy-metal-tolerant bacterium isolated from garden soil.</title>
        <authorList>
            <person name="Bao Z."/>
            <person name="Cao W.W."/>
            <person name="Sato Y."/>
            <person name="Nishizawa T."/>
            <person name="Zhao J."/>
            <person name="Guo Y."/>
            <person name="Ohta H."/>
        </authorList>
    </citation>
    <scope>NUCLEOTIDE SEQUENCE [LARGE SCALE GENOMIC DNA]</scope>
    <source>
        <strain evidence="4 5">SK50-23</strain>
    </source>
</reference>
<accession>A0ABX8A9C2</accession>
<evidence type="ECO:0000259" key="3">
    <source>
        <dbReference type="PROSITE" id="PS50977"/>
    </source>
</evidence>
<keyword evidence="1 2" id="KW-0238">DNA-binding</keyword>
<dbReference type="RefSeq" id="WP_211907892.1">
    <property type="nucleotide sequence ID" value="NZ_CP036498.1"/>
</dbReference>
<evidence type="ECO:0000313" key="4">
    <source>
        <dbReference type="EMBL" id="QUS39862.1"/>
    </source>
</evidence>
<evidence type="ECO:0000313" key="5">
    <source>
        <dbReference type="Proteomes" id="UP000682843"/>
    </source>
</evidence>
<organism evidence="4 5">
    <name type="scientific">Tardiphaga alba</name>
    <dbReference type="NCBI Taxonomy" id="340268"/>
    <lineage>
        <taxon>Bacteria</taxon>
        <taxon>Pseudomonadati</taxon>
        <taxon>Pseudomonadota</taxon>
        <taxon>Alphaproteobacteria</taxon>
        <taxon>Hyphomicrobiales</taxon>
        <taxon>Nitrobacteraceae</taxon>
        <taxon>Tardiphaga</taxon>
    </lineage>
</organism>
<protein>
    <submittedName>
        <fullName evidence="4">TetR/AcrR family transcriptional regulator</fullName>
    </submittedName>
</protein>
<feature type="domain" description="HTH tetR-type" evidence="3">
    <location>
        <begin position="6"/>
        <end position="66"/>
    </location>
</feature>
<gene>
    <name evidence="4" type="ORF">RPMA_14210</name>
</gene>
<dbReference type="Gene3D" id="1.10.357.10">
    <property type="entry name" value="Tetracycline Repressor, domain 2"/>
    <property type="match status" value="1"/>
</dbReference>
<sequence length="212" mass="23251">MAKKMITPGHDLLLRVNQAFLDHGYAGLSMVGLARICGFTQRALYYYFSNKEEAFRAAVQFRNEQAIATAIAAGTALRQEGASALDIVACVVDLRYSETRQMLTQSPHTIELTAEAFRRCRDIVVRTSADFQTALEKLVADLQSQHRLELTGRFTAAEIAQALADGGRAVSQAIPLTDANDCSARYRQTCEFVLYGCAAYPSSTEPVMSAAR</sequence>
<dbReference type="Pfam" id="PF00440">
    <property type="entry name" value="TetR_N"/>
    <property type="match status" value="1"/>
</dbReference>
<proteinExistence type="predicted"/>
<dbReference type="EMBL" id="CP036498">
    <property type="protein sequence ID" value="QUS39862.1"/>
    <property type="molecule type" value="Genomic_DNA"/>
</dbReference>
<feature type="DNA-binding region" description="H-T-H motif" evidence="2">
    <location>
        <begin position="29"/>
        <end position="48"/>
    </location>
</feature>
<dbReference type="SUPFAM" id="SSF46689">
    <property type="entry name" value="Homeodomain-like"/>
    <property type="match status" value="1"/>
</dbReference>
<evidence type="ECO:0000256" key="1">
    <source>
        <dbReference type="ARBA" id="ARBA00023125"/>
    </source>
</evidence>
<dbReference type="InterPro" id="IPR001647">
    <property type="entry name" value="HTH_TetR"/>
</dbReference>
<dbReference type="InterPro" id="IPR009057">
    <property type="entry name" value="Homeodomain-like_sf"/>
</dbReference>